<feature type="binding site" evidence="3">
    <location>
        <position position="73"/>
    </location>
    <ligand>
        <name>substrate</name>
    </ligand>
</feature>
<evidence type="ECO:0000259" key="4">
    <source>
        <dbReference type="Pfam" id="PF17836"/>
    </source>
</evidence>
<protein>
    <submittedName>
        <fullName evidence="5">Transferase hexapeptide repeat protein</fullName>
    </submittedName>
</protein>
<name>A0A2P2DVZ3_9LEPT</name>
<dbReference type="PANTHER" id="PTHR43300">
    <property type="entry name" value="ACETYLTRANSFERASE"/>
    <property type="match status" value="1"/>
</dbReference>
<proteinExistence type="inferred from homology"/>
<sequence>MNLKKERETLLVACGGHGRVVLDSLLQAGIPVSGIIDRDLPKGTEVFGIKVLGDDSELSKFSKDNLQVANGFGFTKSLSLRVKKFEEWECSLISVQGIIHPQSIISSFVQIDRSAQVLAGVIIQNSVSIGKNVVVNTGSIVEHDVVLGDHSFVSPGVTICGGAKIGISSFIGAGSVVLPGVAIGNDCIIGAGSIVNRDVENGTIAFGNPARSRRSAPKG</sequence>
<feature type="site" description="Increases basicity of active site His" evidence="2">
    <location>
        <position position="144"/>
    </location>
</feature>
<keyword evidence="5" id="KW-0808">Transferase</keyword>
<gene>
    <name evidence="5" type="ORF">LPTSP4_03020</name>
</gene>
<dbReference type="Gene3D" id="2.160.10.10">
    <property type="entry name" value="Hexapeptide repeat proteins"/>
    <property type="match status" value="2"/>
</dbReference>
<organism evidence="5 6">
    <name type="scientific">Leptospira ryugenii</name>
    <dbReference type="NCBI Taxonomy" id="1917863"/>
    <lineage>
        <taxon>Bacteria</taxon>
        <taxon>Pseudomonadati</taxon>
        <taxon>Spirochaetota</taxon>
        <taxon>Spirochaetia</taxon>
        <taxon>Leptospirales</taxon>
        <taxon>Leptospiraceae</taxon>
        <taxon>Leptospira</taxon>
    </lineage>
</organism>
<dbReference type="Pfam" id="PF17836">
    <property type="entry name" value="PglD_N"/>
    <property type="match status" value="1"/>
</dbReference>
<evidence type="ECO:0000256" key="2">
    <source>
        <dbReference type="PIRSR" id="PIRSR620019-1"/>
    </source>
</evidence>
<evidence type="ECO:0000313" key="6">
    <source>
        <dbReference type="Proteomes" id="UP000245133"/>
    </source>
</evidence>
<dbReference type="Proteomes" id="UP000245133">
    <property type="component" value="Unassembled WGS sequence"/>
</dbReference>
<dbReference type="RefSeq" id="WP_108972998.1">
    <property type="nucleotide sequence ID" value="NZ_BFBB01000002.1"/>
</dbReference>
<dbReference type="SUPFAM" id="SSF51161">
    <property type="entry name" value="Trimeric LpxA-like enzymes"/>
    <property type="match status" value="1"/>
</dbReference>
<feature type="domain" description="PglD N-terminal" evidence="4">
    <location>
        <begin position="10"/>
        <end position="73"/>
    </location>
</feature>
<dbReference type="InterPro" id="IPR011004">
    <property type="entry name" value="Trimer_LpxA-like_sf"/>
</dbReference>
<dbReference type="Pfam" id="PF00132">
    <property type="entry name" value="Hexapep"/>
    <property type="match status" value="2"/>
</dbReference>
<evidence type="ECO:0000313" key="5">
    <source>
        <dbReference type="EMBL" id="GBF48802.1"/>
    </source>
</evidence>
<dbReference type="GO" id="GO:0016740">
    <property type="term" value="F:transferase activity"/>
    <property type="evidence" value="ECO:0007669"/>
    <property type="project" value="UniProtKB-KW"/>
</dbReference>
<dbReference type="InterPro" id="IPR001451">
    <property type="entry name" value="Hexapep"/>
</dbReference>
<evidence type="ECO:0000256" key="3">
    <source>
        <dbReference type="PIRSR" id="PIRSR620019-2"/>
    </source>
</evidence>
<dbReference type="CDD" id="cd03360">
    <property type="entry name" value="LbH_AT_putative"/>
    <property type="match status" value="1"/>
</dbReference>
<keyword evidence="6" id="KW-1185">Reference proteome</keyword>
<accession>A0A2P2DVZ3</accession>
<comment type="similarity">
    <text evidence="1">Belongs to the transferase hexapeptide repeat family.</text>
</comment>
<comment type="caution">
    <text evidence="5">The sequence shown here is derived from an EMBL/GenBank/DDBJ whole genome shotgun (WGS) entry which is preliminary data.</text>
</comment>
<dbReference type="InterPro" id="IPR020019">
    <property type="entry name" value="AcTrfase_PglD-like"/>
</dbReference>
<dbReference type="AlphaFoldDB" id="A0A2P2DVZ3"/>
<dbReference type="NCBIfam" id="TIGR03570">
    <property type="entry name" value="NeuD_NnaD"/>
    <property type="match status" value="1"/>
</dbReference>
<dbReference type="InterPro" id="IPR041561">
    <property type="entry name" value="PglD_N"/>
</dbReference>
<dbReference type="EMBL" id="BFBB01000002">
    <property type="protein sequence ID" value="GBF48802.1"/>
    <property type="molecule type" value="Genomic_DNA"/>
</dbReference>
<reference evidence="5 6" key="1">
    <citation type="submission" date="2018-02" db="EMBL/GenBank/DDBJ databases">
        <title>Novel Leptospira species isolated from soil and water in Japan.</title>
        <authorList>
            <person name="Nakao R."/>
            <person name="Masuzawa T."/>
        </authorList>
    </citation>
    <scope>NUCLEOTIDE SEQUENCE [LARGE SCALE GENOMIC DNA]</scope>
    <source>
        <strain evidence="5 6">YH101</strain>
    </source>
</reference>
<evidence type="ECO:0000256" key="1">
    <source>
        <dbReference type="ARBA" id="ARBA00007274"/>
    </source>
</evidence>
<dbReference type="OrthoDB" id="9794407at2"/>
<dbReference type="PANTHER" id="PTHR43300:SF7">
    <property type="entry name" value="UDP-N-ACETYLBACILLOSAMINE N-ACETYLTRANSFERASE"/>
    <property type="match status" value="1"/>
</dbReference>
<dbReference type="Gene3D" id="3.40.50.20">
    <property type="match status" value="1"/>
</dbReference>
<dbReference type="InterPro" id="IPR050179">
    <property type="entry name" value="Trans_hexapeptide_repeat"/>
</dbReference>
<feature type="active site" description="Proton acceptor" evidence="2">
    <location>
        <position position="143"/>
    </location>
</feature>